<keyword evidence="3" id="KW-0675">Receptor</keyword>
<evidence type="ECO:0000313" key="2">
    <source>
        <dbReference type="Proteomes" id="UP001652625"/>
    </source>
</evidence>
<dbReference type="Proteomes" id="UP001652625">
    <property type="component" value="Chromosome 10"/>
</dbReference>
<dbReference type="PIRSF" id="PIRSF000615">
    <property type="entry name" value="TyrPK_CSF1-R"/>
    <property type="match status" value="1"/>
</dbReference>
<dbReference type="SUPFAM" id="SSF56112">
    <property type="entry name" value="Protein kinase-like (PK-like)"/>
    <property type="match status" value="1"/>
</dbReference>
<dbReference type="InterPro" id="IPR001245">
    <property type="entry name" value="Ser-Thr/Tyr_kinase_cat_dom"/>
</dbReference>
<protein>
    <submittedName>
        <fullName evidence="3">Tyrosine-protein kinase receptor Tie-1 isoform X3</fullName>
    </submittedName>
</protein>
<dbReference type="PROSITE" id="PS00109">
    <property type="entry name" value="PROTEIN_KINASE_TYR"/>
    <property type="match status" value="1"/>
</dbReference>
<dbReference type="PANTHER" id="PTHR24416:SF583">
    <property type="entry name" value="RECEPTOR PROTEIN-TYROSINE KINASE"/>
    <property type="match status" value="1"/>
</dbReference>
<dbReference type="InterPro" id="IPR020635">
    <property type="entry name" value="Tyr_kinase_cat_dom"/>
</dbReference>
<dbReference type="GO" id="GO:0016301">
    <property type="term" value="F:kinase activity"/>
    <property type="evidence" value="ECO:0007669"/>
    <property type="project" value="UniProtKB-KW"/>
</dbReference>
<keyword evidence="2" id="KW-1185">Reference proteome</keyword>
<evidence type="ECO:0000313" key="3">
    <source>
        <dbReference type="RefSeq" id="XP_065664257.1"/>
    </source>
</evidence>
<keyword evidence="3" id="KW-0808">Transferase</keyword>
<gene>
    <name evidence="3" type="primary">LOC100202133</name>
</gene>
<dbReference type="PANTHER" id="PTHR24416">
    <property type="entry name" value="TYROSINE-PROTEIN KINASE RECEPTOR"/>
    <property type="match status" value="1"/>
</dbReference>
<dbReference type="SMART" id="SM00219">
    <property type="entry name" value="TyrKc"/>
    <property type="match status" value="1"/>
</dbReference>
<dbReference type="GeneID" id="100202133"/>
<dbReference type="Pfam" id="PF07714">
    <property type="entry name" value="PK_Tyr_Ser-Thr"/>
    <property type="match status" value="1"/>
</dbReference>
<name>A0ABM4CR04_HYDVU</name>
<sequence length="297" mass="34161">MKKIGYHKNIVNMLGCSTVNTPLCLIVEYMENGDLLQFLRGRRAKLHFPNGQQNLNFIYASNNHQFNEKTKIKETSKSSKQNSMSDKCHLDDVEMITPDDLLSFAWQVASGMEYLSNIKLVHRDLAARNILVGPNKMVKISDFGLSRNVHYEMQYVGKNARRMPVKWMSIEALRDQLFTIYSDVWAYGVVLFEIVTLGGTPYPTLSNRELLNFLKAGCRMDRPDNCSSIIYDIMLHCWNENLIMRPSFTELRKQLEQIISQGGRYFSFDINEESPYYNVSLLSSLSFETRSDVGSAC</sequence>
<accession>A0ABM4CR04</accession>
<reference evidence="3" key="1">
    <citation type="submission" date="2025-08" db="UniProtKB">
        <authorList>
            <consortium name="RefSeq"/>
        </authorList>
    </citation>
    <scope>IDENTIFICATION</scope>
</reference>
<feature type="domain" description="Protein kinase" evidence="1">
    <location>
        <begin position="1"/>
        <end position="259"/>
    </location>
</feature>
<dbReference type="InterPro" id="IPR000719">
    <property type="entry name" value="Prot_kinase_dom"/>
</dbReference>
<organism evidence="2 3">
    <name type="scientific">Hydra vulgaris</name>
    <name type="common">Hydra</name>
    <name type="synonym">Hydra attenuata</name>
    <dbReference type="NCBI Taxonomy" id="6087"/>
    <lineage>
        <taxon>Eukaryota</taxon>
        <taxon>Metazoa</taxon>
        <taxon>Cnidaria</taxon>
        <taxon>Hydrozoa</taxon>
        <taxon>Hydroidolina</taxon>
        <taxon>Anthoathecata</taxon>
        <taxon>Aplanulata</taxon>
        <taxon>Hydridae</taxon>
        <taxon>Hydra</taxon>
    </lineage>
</organism>
<dbReference type="Gene3D" id="3.30.200.20">
    <property type="entry name" value="Phosphorylase Kinase, domain 1"/>
    <property type="match status" value="1"/>
</dbReference>
<keyword evidence="3" id="KW-0418">Kinase</keyword>
<dbReference type="InterPro" id="IPR011009">
    <property type="entry name" value="Kinase-like_dom_sf"/>
</dbReference>
<evidence type="ECO:0000259" key="1">
    <source>
        <dbReference type="PROSITE" id="PS50011"/>
    </source>
</evidence>
<dbReference type="CDD" id="cd00192">
    <property type="entry name" value="PTKc"/>
    <property type="match status" value="1"/>
</dbReference>
<proteinExistence type="predicted"/>
<dbReference type="PROSITE" id="PS50011">
    <property type="entry name" value="PROTEIN_KINASE_DOM"/>
    <property type="match status" value="1"/>
</dbReference>
<dbReference type="Gene3D" id="1.10.510.10">
    <property type="entry name" value="Transferase(Phosphotransferase) domain 1"/>
    <property type="match status" value="1"/>
</dbReference>
<dbReference type="RefSeq" id="XP_065664257.1">
    <property type="nucleotide sequence ID" value="XM_065808185.1"/>
</dbReference>
<dbReference type="InterPro" id="IPR050122">
    <property type="entry name" value="RTK"/>
</dbReference>
<dbReference type="InterPro" id="IPR008266">
    <property type="entry name" value="Tyr_kinase_AS"/>
</dbReference>